<accession>A0A9N9T6R2</accession>
<dbReference type="EMBL" id="OU898281">
    <property type="protein sequence ID" value="CAG9836949.1"/>
    <property type="molecule type" value="Genomic_DNA"/>
</dbReference>
<dbReference type="PANTHER" id="PTHR45823:SF1">
    <property type="entry name" value="T-SNARE COILED-COIL HOMOLOGY DOMAIN-CONTAINING PROTEIN"/>
    <property type="match status" value="1"/>
</dbReference>
<protein>
    <submittedName>
        <fullName evidence="1">Uncharacterized protein</fullName>
    </submittedName>
</protein>
<keyword evidence="2" id="KW-1185">Reference proteome</keyword>
<dbReference type="Proteomes" id="UP001153709">
    <property type="component" value="Chromosome 6"/>
</dbReference>
<gene>
    <name evidence="1" type="ORF">DIABBA_LOCUS9982</name>
</gene>
<evidence type="ECO:0000313" key="2">
    <source>
        <dbReference type="Proteomes" id="UP001153709"/>
    </source>
</evidence>
<dbReference type="PANTHER" id="PTHR45823">
    <property type="entry name" value="T-SNARE COILED-COIL HOMOLOGY DOMAIN-CONTAINING PROTEIN"/>
    <property type="match status" value="1"/>
</dbReference>
<organism evidence="1 2">
    <name type="scientific">Diabrotica balteata</name>
    <name type="common">Banded cucumber beetle</name>
    <dbReference type="NCBI Taxonomy" id="107213"/>
    <lineage>
        <taxon>Eukaryota</taxon>
        <taxon>Metazoa</taxon>
        <taxon>Ecdysozoa</taxon>
        <taxon>Arthropoda</taxon>
        <taxon>Hexapoda</taxon>
        <taxon>Insecta</taxon>
        <taxon>Pterygota</taxon>
        <taxon>Neoptera</taxon>
        <taxon>Endopterygota</taxon>
        <taxon>Coleoptera</taxon>
        <taxon>Polyphaga</taxon>
        <taxon>Cucujiformia</taxon>
        <taxon>Chrysomeloidea</taxon>
        <taxon>Chrysomelidae</taxon>
        <taxon>Galerucinae</taxon>
        <taxon>Diabroticina</taxon>
        <taxon>Diabroticites</taxon>
        <taxon>Diabrotica</taxon>
    </lineage>
</organism>
<proteinExistence type="predicted"/>
<dbReference type="AlphaFoldDB" id="A0A9N9T6R2"/>
<evidence type="ECO:0000313" key="1">
    <source>
        <dbReference type="EMBL" id="CAG9836949.1"/>
    </source>
</evidence>
<sequence>MITNTKVVPPDNALVLDPVVKEEAPRDETTHHMRLKLPPFDEKSSWFIYIRPFEAIATANHWTEQEKAVSMTAALRGDAADILRSISKGQEKCYQTLFTRLEKRYGDVHLQQIYKVQIRSRIQRASVNLQEFEAGVARIARLAY</sequence>
<name>A0A9N9T6R2_DIABA</name>
<reference evidence="1" key="1">
    <citation type="submission" date="2022-01" db="EMBL/GenBank/DDBJ databases">
        <authorList>
            <person name="King R."/>
        </authorList>
    </citation>
    <scope>NUCLEOTIDE SEQUENCE</scope>
</reference>
<dbReference type="OrthoDB" id="6759373at2759"/>